<dbReference type="OrthoDB" id="399623at2"/>
<sequence>IFKNCKDSKSKSLKDVVIHQIYQKFKLPMSIYGTYKSIKKETTTEHCKNSYYRSLDYLAQNQKTILKNLNQEISKISSRNIKVLWYDTTTSYFETFKRGNFRKPGFSKDGKFKEDQIVIGLITDENGIPLHYKVFPGNTADSSTFISFMLELEKYYGIKNVTIIADKGMSVNRNIRFLEDKGWNFIISYRMKVGSKAFKQFVTSDEGWIKSDEIKYKLEEIDSTFKGKRLNGHKRRKVVTFSQKRAQKDKKDRDVLINNFTKKMDKNGLVAYEDVIGGKKYRFFEPIEKGGFYKLNIDKIEEDEQFDGFYVYETNRNDLKIEEIVNLYSKQWQVEENFRTFKGTLMLRPVYLSTWNHIVGYICLSFITLVFLNFILNMINEKTGLTGKSRITEHKLKEMIFDVKSVNTFIHNHISTSVEIKNNANSSSWETYHLIKTILMKEKILIF</sequence>
<evidence type="ECO:0000259" key="2">
    <source>
        <dbReference type="Pfam" id="PF01609"/>
    </source>
</evidence>
<dbReference type="Pfam" id="PF01609">
    <property type="entry name" value="DDE_Tnp_1"/>
    <property type="match status" value="1"/>
</dbReference>
<dbReference type="SUPFAM" id="SSF53098">
    <property type="entry name" value="Ribonuclease H-like"/>
    <property type="match status" value="1"/>
</dbReference>
<feature type="domain" description="Transposase IS4-like" evidence="2">
    <location>
        <begin position="83"/>
        <end position="370"/>
    </location>
</feature>
<evidence type="ECO:0000313" key="3">
    <source>
        <dbReference type="EMBL" id="TQC51294.1"/>
    </source>
</evidence>
<dbReference type="PANTHER" id="PTHR34614:SF2">
    <property type="entry name" value="TRANSPOSASE IS4-LIKE DOMAIN-CONTAINING PROTEIN"/>
    <property type="match status" value="1"/>
</dbReference>
<organism evidence="3 4">
    <name type="scientific">Mycoplasmopsis mucosicanis</name>
    <dbReference type="NCBI Taxonomy" id="458208"/>
    <lineage>
        <taxon>Bacteria</taxon>
        <taxon>Bacillati</taxon>
        <taxon>Mycoplasmatota</taxon>
        <taxon>Mycoplasmoidales</taxon>
        <taxon>Metamycoplasmataceae</taxon>
        <taxon>Mycoplasmopsis</taxon>
    </lineage>
</organism>
<feature type="non-terminal residue" evidence="3">
    <location>
        <position position="1"/>
    </location>
</feature>
<dbReference type="GO" id="GO:0004803">
    <property type="term" value="F:transposase activity"/>
    <property type="evidence" value="ECO:0007669"/>
    <property type="project" value="InterPro"/>
</dbReference>
<proteinExistence type="predicted"/>
<feature type="transmembrane region" description="Helical" evidence="1">
    <location>
        <begin position="358"/>
        <end position="379"/>
    </location>
</feature>
<dbReference type="EMBL" id="SMDN01000018">
    <property type="protein sequence ID" value="TQC51294.1"/>
    <property type="molecule type" value="Genomic_DNA"/>
</dbReference>
<dbReference type="GO" id="GO:0003677">
    <property type="term" value="F:DNA binding"/>
    <property type="evidence" value="ECO:0007669"/>
    <property type="project" value="InterPro"/>
</dbReference>
<dbReference type="InterPro" id="IPR047654">
    <property type="entry name" value="IS1634_transpos"/>
</dbReference>
<keyword evidence="1" id="KW-1133">Transmembrane helix</keyword>
<name>A0A507SMP2_9BACT</name>
<dbReference type="GO" id="GO:0006313">
    <property type="term" value="P:DNA transposition"/>
    <property type="evidence" value="ECO:0007669"/>
    <property type="project" value="InterPro"/>
</dbReference>
<keyword evidence="1" id="KW-0472">Membrane</keyword>
<dbReference type="PANTHER" id="PTHR34614">
    <property type="match status" value="1"/>
</dbReference>
<dbReference type="RefSeq" id="WP_141484170.1">
    <property type="nucleotide sequence ID" value="NZ_SMDN01000018.1"/>
</dbReference>
<keyword evidence="4" id="KW-1185">Reference proteome</keyword>
<evidence type="ECO:0000313" key="4">
    <source>
        <dbReference type="Proteomes" id="UP000320801"/>
    </source>
</evidence>
<reference evidence="3 4" key="1">
    <citation type="submission" date="2019-03" db="EMBL/GenBank/DDBJ databases">
        <title>Characterization of a novel Mycoplasma cynos real-time PCR assay.</title>
        <authorList>
            <person name="Tallmadge R.L."/>
            <person name="Mitchell P.K."/>
            <person name="Goodman L."/>
        </authorList>
    </citation>
    <scope>NUCLEOTIDE SEQUENCE [LARGE SCALE GENOMIC DNA]</scope>
    <source>
        <strain evidence="3 4">1642</strain>
    </source>
</reference>
<protein>
    <submittedName>
        <fullName evidence="3">IS1634 family transposase</fullName>
    </submittedName>
</protein>
<keyword evidence="1" id="KW-0812">Transmembrane</keyword>
<dbReference type="InterPro" id="IPR002559">
    <property type="entry name" value="Transposase_11"/>
</dbReference>
<dbReference type="InterPro" id="IPR012337">
    <property type="entry name" value="RNaseH-like_sf"/>
</dbReference>
<accession>A0A507SMP2</accession>
<dbReference type="NCBIfam" id="NF033559">
    <property type="entry name" value="transpos_IS1634"/>
    <property type="match status" value="1"/>
</dbReference>
<comment type="caution">
    <text evidence="3">The sequence shown here is derived from an EMBL/GenBank/DDBJ whole genome shotgun (WGS) entry which is preliminary data.</text>
</comment>
<dbReference type="AlphaFoldDB" id="A0A507SMP2"/>
<evidence type="ECO:0000256" key="1">
    <source>
        <dbReference type="SAM" id="Phobius"/>
    </source>
</evidence>
<dbReference type="Proteomes" id="UP000320801">
    <property type="component" value="Unassembled WGS sequence"/>
</dbReference>
<gene>
    <name evidence="3" type="ORF">E1I18_03295</name>
</gene>